<evidence type="ECO:0000313" key="2">
    <source>
        <dbReference type="Proteomes" id="UP000054721"/>
    </source>
</evidence>
<organism evidence="1 2">
    <name type="scientific">Trichinella nativa</name>
    <dbReference type="NCBI Taxonomy" id="6335"/>
    <lineage>
        <taxon>Eukaryota</taxon>
        <taxon>Metazoa</taxon>
        <taxon>Ecdysozoa</taxon>
        <taxon>Nematoda</taxon>
        <taxon>Enoplea</taxon>
        <taxon>Dorylaimia</taxon>
        <taxon>Trichinellida</taxon>
        <taxon>Trichinellidae</taxon>
        <taxon>Trichinella</taxon>
    </lineage>
</organism>
<sequence length="50" mass="5184">MQDAGTPSLQGFIKAKIKAFGRVLAPPFAAGRPDIALHSGTAYSLRGSVL</sequence>
<dbReference type="Proteomes" id="UP000054721">
    <property type="component" value="Unassembled WGS sequence"/>
</dbReference>
<dbReference type="AlphaFoldDB" id="A0A0V1KRD8"/>
<accession>A0A0V1KRD8</accession>
<dbReference type="EMBL" id="JYDW01000310">
    <property type="protein sequence ID" value="KRZ49477.1"/>
    <property type="molecule type" value="Genomic_DNA"/>
</dbReference>
<proteinExistence type="predicted"/>
<evidence type="ECO:0000313" key="1">
    <source>
        <dbReference type="EMBL" id="KRZ49477.1"/>
    </source>
</evidence>
<reference evidence="1 2" key="1">
    <citation type="submission" date="2015-05" db="EMBL/GenBank/DDBJ databases">
        <title>Evolution of Trichinella species and genotypes.</title>
        <authorList>
            <person name="Korhonen P.K."/>
            <person name="Edoardo P."/>
            <person name="Giuseppe L.R."/>
            <person name="Gasser R.B."/>
        </authorList>
    </citation>
    <scope>NUCLEOTIDE SEQUENCE [LARGE SCALE GENOMIC DNA]</scope>
    <source>
        <strain evidence="1">ISS10</strain>
    </source>
</reference>
<name>A0A0V1KRD8_9BILA</name>
<protein>
    <submittedName>
        <fullName evidence="1">Uncharacterized protein</fullName>
    </submittedName>
</protein>
<gene>
    <name evidence="1" type="ORF">T02_13678</name>
</gene>
<keyword evidence="2" id="KW-1185">Reference proteome</keyword>
<comment type="caution">
    <text evidence="1">The sequence shown here is derived from an EMBL/GenBank/DDBJ whole genome shotgun (WGS) entry which is preliminary data.</text>
</comment>